<accession>A0ABP7R7U8</accession>
<protein>
    <recommendedName>
        <fullName evidence="5">Virulence factor</fullName>
    </recommendedName>
</protein>
<gene>
    <name evidence="3" type="ORF">GCM10022279_16360</name>
</gene>
<sequence length="116" mass="12349">MSKLSALWRPRAAVAVLATALLAAAGSAQARSDVYWSVGVNAPGMVVGVGSVPPAVVYATPPVYYAPAPVYYAPPPVVYAPPVWRGHHRKHKHYAPPRGHHYGHGHPGRGHGGHRR</sequence>
<feature type="region of interest" description="Disordered" evidence="1">
    <location>
        <begin position="89"/>
        <end position="116"/>
    </location>
</feature>
<keyword evidence="2" id="KW-0732">Signal</keyword>
<feature type="chain" id="PRO_5046178556" description="Virulence factor" evidence="2">
    <location>
        <begin position="31"/>
        <end position="116"/>
    </location>
</feature>
<dbReference type="RefSeq" id="WP_103043872.1">
    <property type="nucleotide sequence ID" value="NZ_BAABBP010000012.1"/>
</dbReference>
<evidence type="ECO:0000313" key="4">
    <source>
        <dbReference type="Proteomes" id="UP001501627"/>
    </source>
</evidence>
<evidence type="ECO:0000256" key="2">
    <source>
        <dbReference type="SAM" id="SignalP"/>
    </source>
</evidence>
<dbReference type="Proteomes" id="UP001501627">
    <property type="component" value="Unassembled WGS sequence"/>
</dbReference>
<organism evidence="3 4">
    <name type="scientific">Comamonas faecalis</name>
    <dbReference type="NCBI Taxonomy" id="1387849"/>
    <lineage>
        <taxon>Bacteria</taxon>
        <taxon>Pseudomonadati</taxon>
        <taxon>Pseudomonadota</taxon>
        <taxon>Betaproteobacteria</taxon>
        <taxon>Burkholderiales</taxon>
        <taxon>Comamonadaceae</taxon>
        <taxon>Comamonas</taxon>
    </lineage>
</organism>
<dbReference type="EMBL" id="BAABBP010000012">
    <property type="protein sequence ID" value="GAA3993637.1"/>
    <property type="molecule type" value="Genomic_DNA"/>
</dbReference>
<feature type="signal peptide" evidence="2">
    <location>
        <begin position="1"/>
        <end position="30"/>
    </location>
</feature>
<keyword evidence="4" id="KW-1185">Reference proteome</keyword>
<name>A0ABP7R7U8_9BURK</name>
<reference evidence="4" key="1">
    <citation type="journal article" date="2019" name="Int. J. Syst. Evol. Microbiol.">
        <title>The Global Catalogue of Microorganisms (GCM) 10K type strain sequencing project: providing services to taxonomists for standard genome sequencing and annotation.</title>
        <authorList>
            <consortium name="The Broad Institute Genomics Platform"/>
            <consortium name="The Broad Institute Genome Sequencing Center for Infectious Disease"/>
            <person name="Wu L."/>
            <person name="Ma J."/>
        </authorList>
    </citation>
    <scope>NUCLEOTIDE SEQUENCE [LARGE SCALE GENOMIC DNA]</scope>
    <source>
        <strain evidence="4">JCM 17561</strain>
    </source>
</reference>
<evidence type="ECO:0000313" key="3">
    <source>
        <dbReference type="EMBL" id="GAA3993637.1"/>
    </source>
</evidence>
<evidence type="ECO:0008006" key="5">
    <source>
        <dbReference type="Google" id="ProtNLM"/>
    </source>
</evidence>
<evidence type="ECO:0000256" key="1">
    <source>
        <dbReference type="SAM" id="MobiDB-lite"/>
    </source>
</evidence>
<comment type="caution">
    <text evidence="3">The sequence shown here is derived from an EMBL/GenBank/DDBJ whole genome shotgun (WGS) entry which is preliminary data.</text>
</comment>
<proteinExistence type="predicted"/>